<feature type="chain" id="PRO_5032598846" evidence="5">
    <location>
        <begin position="28"/>
        <end position="708"/>
    </location>
</feature>
<keyword evidence="4" id="KW-0472">Membrane</keyword>
<evidence type="ECO:0000313" key="8">
    <source>
        <dbReference type="EMBL" id="MBC2593679.1"/>
    </source>
</evidence>
<evidence type="ECO:0000256" key="5">
    <source>
        <dbReference type="SAM" id="SignalP"/>
    </source>
</evidence>
<evidence type="ECO:0000256" key="1">
    <source>
        <dbReference type="ARBA" id="ARBA00004370"/>
    </source>
</evidence>
<feature type="signal peptide" evidence="5">
    <location>
        <begin position="1"/>
        <end position="27"/>
    </location>
</feature>
<feature type="domain" description="POTRA" evidence="7">
    <location>
        <begin position="310"/>
        <end position="377"/>
    </location>
</feature>
<dbReference type="Pfam" id="PF01103">
    <property type="entry name" value="Omp85"/>
    <property type="match status" value="1"/>
</dbReference>
<evidence type="ECO:0000256" key="2">
    <source>
        <dbReference type="ARBA" id="ARBA00022452"/>
    </source>
</evidence>
<evidence type="ECO:0000313" key="9">
    <source>
        <dbReference type="Proteomes" id="UP000546464"/>
    </source>
</evidence>
<name>A0A842HBY2_9BACT</name>
<keyword evidence="9" id="KW-1185">Reference proteome</keyword>
<reference evidence="8 9" key="1">
    <citation type="submission" date="2020-07" db="EMBL/GenBank/DDBJ databases">
        <authorList>
            <person name="Feng X."/>
        </authorList>
    </citation>
    <scope>NUCLEOTIDE SEQUENCE [LARGE SCALE GENOMIC DNA]</scope>
    <source>
        <strain evidence="8 9">JCM31066</strain>
    </source>
</reference>
<keyword evidence="2" id="KW-1134">Transmembrane beta strand</keyword>
<gene>
    <name evidence="8" type="ORF">H5P28_05330</name>
</gene>
<dbReference type="RefSeq" id="WP_185674681.1">
    <property type="nucleotide sequence ID" value="NZ_JACHVB010000014.1"/>
</dbReference>
<dbReference type="Gene3D" id="3.10.20.310">
    <property type="entry name" value="membrane protein fhac"/>
    <property type="match status" value="1"/>
</dbReference>
<protein>
    <submittedName>
        <fullName evidence="8">BamA/TamA family outer membrane protein</fullName>
    </submittedName>
</protein>
<dbReference type="Pfam" id="PF07244">
    <property type="entry name" value="POTRA"/>
    <property type="match status" value="1"/>
</dbReference>
<evidence type="ECO:0000256" key="4">
    <source>
        <dbReference type="ARBA" id="ARBA00023136"/>
    </source>
</evidence>
<dbReference type="Gene3D" id="2.40.160.50">
    <property type="entry name" value="membrane protein fhac: a member of the omp85/tpsb transporter family"/>
    <property type="match status" value="1"/>
</dbReference>
<dbReference type="Proteomes" id="UP000546464">
    <property type="component" value="Unassembled WGS sequence"/>
</dbReference>
<comment type="caution">
    <text evidence="8">The sequence shown here is derived from an EMBL/GenBank/DDBJ whole genome shotgun (WGS) entry which is preliminary data.</text>
</comment>
<evidence type="ECO:0000259" key="7">
    <source>
        <dbReference type="Pfam" id="PF07244"/>
    </source>
</evidence>
<evidence type="ECO:0000259" key="6">
    <source>
        <dbReference type="Pfam" id="PF01103"/>
    </source>
</evidence>
<dbReference type="EMBL" id="JACHVB010000014">
    <property type="protein sequence ID" value="MBC2593679.1"/>
    <property type="molecule type" value="Genomic_DNA"/>
</dbReference>
<organism evidence="8 9">
    <name type="scientific">Ruficoccus amylovorans</name>
    <dbReference type="NCBI Taxonomy" id="1804625"/>
    <lineage>
        <taxon>Bacteria</taxon>
        <taxon>Pseudomonadati</taxon>
        <taxon>Verrucomicrobiota</taxon>
        <taxon>Opitutia</taxon>
        <taxon>Puniceicoccales</taxon>
        <taxon>Cerasicoccaceae</taxon>
        <taxon>Ruficoccus</taxon>
    </lineage>
</organism>
<comment type="subcellular location">
    <subcellularLocation>
        <location evidence="1">Membrane</location>
    </subcellularLocation>
</comment>
<evidence type="ECO:0000256" key="3">
    <source>
        <dbReference type="ARBA" id="ARBA00022692"/>
    </source>
</evidence>
<dbReference type="GO" id="GO:0019867">
    <property type="term" value="C:outer membrane"/>
    <property type="evidence" value="ECO:0007669"/>
    <property type="project" value="InterPro"/>
</dbReference>
<dbReference type="PANTHER" id="PTHR12815:SF18">
    <property type="entry name" value="SORTING AND ASSEMBLY MACHINERY COMPONENT 50 HOMOLOG"/>
    <property type="match status" value="1"/>
</dbReference>
<sequence>MDCLRRLTRTLGLLCLLSLLPASPGRGAELFGLIGNPNVDINGFGFFGDISLTRSLEILEPGEGKQIEFNSIYVEDSLWILSGELKRRGYLYPAIEASLTNAGETVWQGRWEEGDVDPKLPPRKEGDAVAFNIEPGVLFYFSTIQTNGLPDEITRDPQGFFYATDRLYVSEEDRFFSAGRLATGVDSLVLTLRGLGYRDVKAEGKVIAEDRETGAVDVQVEVNPGPLYYVEKLTLDAPAAGDETALEDTLPEDQRLDPSWLQLQAQKLRNRYYASGHPDVVITQEVEVLSDEGDIRRTHVTLKAEPGPVVRIGQISFKNAESVNRDLLEQQANLHEGELLDRSQVEAGRERLSRLGVFRTIRIDYEEAEDGTWNVIYDADMKKQTVVNLIFGVGSFDIVRGGFEVLQNNLWGLAHQSHLSAIQSVRATYVDYTYTIPQILGEDLDFFLSANYLRREEITFDREEYGGSAGLQHFFSDINTAASIQFNYGQVEARNSDITSPPGPTKSLVSSITLKANRNELDNPLFPTDGWQVFGSSEFAFKQLGGQVNFQRIEIGGAWHKPITDSGLVFHAGYKTGVVTSFGSASENIPVPKRFFLGGENTVRGYRRDQASPVNSLDQQIGAVSYMLWQVEFEQRLTEMISVVVFCDTVGNAAEIQDYPFNDVLVSVGAGISLRTVVGPLRFEYGHNVKRRPFDPKGTFQVALGFPF</sequence>
<accession>A0A842HBY2</accession>
<dbReference type="InterPro" id="IPR010827">
    <property type="entry name" value="BamA/TamA_POTRA"/>
</dbReference>
<keyword evidence="5" id="KW-0732">Signal</keyword>
<keyword evidence="3" id="KW-0812">Transmembrane</keyword>
<dbReference type="AlphaFoldDB" id="A0A842HBY2"/>
<proteinExistence type="predicted"/>
<feature type="domain" description="Bacterial surface antigen (D15)" evidence="6">
    <location>
        <begin position="409"/>
        <end position="708"/>
    </location>
</feature>
<dbReference type="InterPro" id="IPR039910">
    <property type="entry name" value="D15-like"/>
</dbReference>
<dbReference type="PANTHER" id="PTHR12815">
    <property type="entry name" value="SORTING AND ASSEMBLY MACHINERY SAMM50 PROTEIN FAMILY MEMBER"/>
    <property type="match status" value="1"/>
</dbReference>
<dbReference type="InterPro" id="IPR000184">
    <property type="entry name" value="Bac_surfAg_D15"/>
</dbReference>